<feature type="compositionally biased region" description="Acidic residues" evidence="1">
    <location>
        <begin position="165"/>
        <end position="178"/>
    </location>
</feature>
<dbReference type="OrthoDB" id="10442468at2759"/>
<feature type="transmembrane region" description="Helical" evidence="2">
    <location>
        <begin position="502"/>
        <end position="524"/>
    </location>
</feature>
<reference evidence="4 5" key="1">
    <citation type="submission" date="2013-02" db="EMBL/GenBank/DDBJ databases">
        <title>The Genome Annotation of Plasmodium falciparum MaliPS096_E11.</title>
        <authorList>
            <consortium name="The Broad Institute Genome Sequencing Platform"/>
            <consortium name="The Broad Institute Genome Sequencing Center for Infectious Disease"/>
            <person name="Neafsey D."/>
            <person name="Hoffman S."/>
            <person name="Volkman S."/>
            <person name="Rosenthal P."/>
            <person name="Walker B."/>
            <person name="Young S.K."/>
            <person name="Zeng Q."/>
            <person name="Gargeya S."/>
            <person name="Fitzgerald M."/>
            <person name="Haas B."/>
            <person name="Abouelleil A."/>
            <person name="Allen A.W."/>
            <person name="Alvarado L."/>
            <person name="Arachchi H.M."/>
            <person name="Berlin A.M."/>
            <person name="Chapman S.B."/>
            <person name="Gainer-Dewar J."/>
            <person name="Goldberg J."/>
            <person name="Griggs A."/>
            <person name="Gujja S."/>
            <person name="Hansen M."/>
            <person name="Howarth C."/>
            <person name="Imamovic A."/>
            <person name="Ireland A."/>
            <person name="Larimer J."/>
            <person name="McCowan C."/>
            <person name="Murphy C."/>
            <person name="Pearson M."/>
            <person name="Poon T.W."/>
            <person name="Priest M."/>
            <person name="Roberts A."/>
            <person name="Saif S."/>
            <person name="Shea T."/>
            <person name="Sisk P."/>
            <person name="Sykes S."/>
            <person name="Wortman J."/>
            <person name="Nusbaum C."/>
            <person name="Birren B."/>
        </authorList>
    </citation>
    <scope>NUCLEOTIDE SEQUENCE [LARGE SCALE GENOMIC DNA]</scope>
    <source>
        <strain evidence="4 5">MaliPS096_E11</strain>
    </source>
</reference>
<evidence type="ECO:0000256" key="1">
    <source>
        <dbReference type="SAM" id="MobiDB-lite"/>
    </source>
</evidence>
<dbReference type="FunFam" id="1.10.1900.40:FF:000001">
    <property type="entry name" value="Erythrocyte membrane protein 1"/>
    <property type="match status" value="1"/>
</dbReference>
<dbReference type="Pfam" id="PF02009">
    <property type="entry name" value="RIFIN"/>
    <property type="match status" value="1"/>
</dbReference>
<keyword evidence="2" id="KW-1133">Transmembrane helix</keyword>
<proteinExistence type="predicted"/>
<evidence type="ECO:0000259" key="3">
    <source>
        <dbReference type="Pfam" id="PF15445"/>
    </source>
</evidence>
<dbReference type="InterPro" id="IPR044932">
    <property type="entry name" value="PfEMP1_ATS_sf"/>
</dbReference>
<evidence type="ECO:0000313" key="4">
    <source>
        <dbReference type="EMBL" id="ETW50963.1"/>
    </source>
</evidence>
<accession>A0A024WVK1</accession>
<evidence type="ECO:0000256" key="2">
    <source>
        <dbReference type="SAM" id="Phobius"/>
    </source>
</evidence>
<dbReference type="Pfam" id="PF15445">
    <property type="entry name" value="ATS"/>
    <property type="match status" value="1"/>
</dbReference>
<reference evidence="4 5" key="2">
    <citation type="submission" date="2013-02" db="EMBL/GenBank/DDBJ databases">
        <title>The Genome Sequence of Plasmodium falciparum MaliPS096_E11.</title>
        <authorList>
            <consortium name="The Broad Institute Genome Sequencing Platform"/>
            <consortium name="The Broad Institute Genome Sequencing Center for Infectious Disease"/>
            <person name="Neafsey D."/>
            <person name="Cheeseman I."/>
            <person name="Volkman S."/>
            <person name="Adams J."/>
            <person name="Walker B."/>
            <person name="Young S.K."/>
            <person name="Zeng Q."/>
            <person name="Gargeya S."/>
            <person name="Fitzgerald M."/>
            <person name="Haas B."/>
            <person name="Abouelleil A."/>
            <person name="Alvarado L."/>
            <person name="Arachchi H.M."/>
            <person name="Berlin A.M."/>
            <person name="Chapman S.B."/>
            <person name="Dewar J."/>
            <person name="Goldberg J."/>
            <person name="Griggs A."/>
            <person name="Gujja S."/>
            <person name="Hansen M."/>
            <person name="Howarth C."/>
            <person name="Imamovic A."/>
            <person name="Larimer J."/>
            <person name="McCowan C."/>
            <person name="Murphy C."/>
            <person name="Neiman D."/>
            <person name="Pearson M."/>
            <person name="Priest M."/>
            <person name="Roberts A."/>
            <person name="Saif S."/>
            <person name="Shea T."/>
            <person name="Sisk P."/>
            <person name="Sykes S."/>
            <person name="Wortman J."/>
            <person name="Nusbaum C."/>
            <person name="Birren B."/>
        </authorList>
    </citation>
    <scope>NUCLEOTIDE SEQUENCE [LARGE SCALE GENOMIC DNA]</scope>
    <source>
        <strain evidence="4 5">MaliPS096_E11</strain>
    </source>
</reference>
<dbReference type="Gene3D" id="1.10.1900.40">
    <property type="entry name" value="Acidic terminal segments, variant surface antigen of PfEMP1"/>
    <property type="match status" value="1"/>
</dbReference>
<dbReference type="AlphaFoldDB" id="A0A024WVK1"/>
<feature type="domain" description="Plasmodium falciparum erythrocyte membrane protein 1 acidic terminal segment" evidence="3">
    <location>
        <begin position="1"/>
        <end position="226"/>
    </location>
</feature>
<dbReference type="Proteomes" id="UP000030699">
    <property type="component" value="Unassembled WGS sequence"/>
</dbReference>
<dbReference type="NCBIfam" id="TIGR01477">
    <property type="entry name" value="RIFIN"/>
    <property type="match status" value="1"/>
</dbReference>
<sequence length="544" mass="62396">MSTNSMDDPKYVSNNVYSGIDLINDTLSGNQHIDIYDELLKRKENELFGTNYKKNTSNNNVAKLTNSDPIMNQLDLLHKWLDRHRDMCQMWNNKEELLEKLNEQWNKDNDVGGDISTSNGNKMLNTDVSIQIDMDDTKPINQFSNMDINVDTPTMDNMEDDIYYDVNDNDDDNDDDNDQPSVYDIPMDHNKVDVDVPKKVHIEMKILNNTSNGSLEQQFPISDINDQRNHKSPTPHTPKIPITRLLCECELYAPSNYDNDPQMKEVMDNFNRQTSERFREYDERMQHKRKQCKEQCEKDIQKIILKDKIEKELTEKFGALQTDIRTEDIPTCVCEKTVADKTEKVCLNCGKTMGAVAPAWGLVSGLWYAGWSQYVSAKILEEGIKKGLEEGLIQIMKFTLRFYSDAKDPSISVTKLLSSGNFTNNVTLFDMVQHINDAMYHTLESGGFNKYCSTISSMANNSVTAFNRTYHDYSTAVTEAVTQGKSNAINTLTPTTNALTTAIIASIVVIVVIVFVMLIIYLILRYRRKKKMKKKLQYIKLLEE</sequence>
<gene>
    <name evidence="4" type="ORF">PFMALIP_00911</name>
</gene>
<organism evidence="4 5">
    <name type="scientific">Plasmodium falciparum MaliPS096_E11</name>
    <dbReference type="NCBI Taxonomy" id="1036727"/>
    <lineage>
        <taxon>Eukaryota</taxon>
        <taxon>Sar</taxon>
        <taxon>Alveolata</taxon>
        <taxon>Apicomplexa</taxon>
        <taxon>Aconoidasida</taxon>
        <taxon>Haemosporida</taxon>
        <taxon>Plasmodiidae</taxon>
        <taxon>Plasmodium</taxon>
        <taxon>Plasmodium (Laverania)</taxon>
    </lineage>
</organism>
<keyword evidence="2" id="KW-0812">Transmembrane</keyword>
<protein>
    <recommendedName>
        <fullName evidence="3">Plasmodium falciparum erythrocyte membrane protein 1 acidic terminal segment domain-containing protein</fullName>
    </recommendedName>
</protein>
<dbReference type="InterPro" id="IPR006373">
    <property type="entry name" value="VSA_Rifin"/>
</dbReference>
<keyword evidence="2" id="KW-0472">Membrane</keyword>
<dbReference type="EMBL" id="KI925505">
    <property type="protein sequence ID" value="ETW50963.1"/>
    <property type="molecule type" value="Genomic_DNA"/>
</dbReference>
<evidence type="ECO:0000313" key="5">
    <source>
        <dbReference type="Proteomes" id="UP000030699"/>
    </source>
</evidence>
<feature type="region of interest" description="Disordered" evidence="1">
    <location>
        <begin position="165"/>
        <end position="187"/>
    </location>
</feature>
<name>A0A024WVK1_PLAFA</name>
<dbReference type="InterPro" id="IPR029211">
    <property type="entry name" value="PfEMP1_ATS"/>
</dbReference>